<dbReference type="Gene3D" id="3.40.190.10">
    <property type="entry name" value="Periplasmic binding protein-like II"/>
    <property type="match status" value="1"/>
</dbReference>
<gene>
    <name evidence="6" type="ORF">ACFPQ4_11650</name>
</gene>
<evidence type="ECO:0000256" key="4">
    <source>
        <dbReference type="ARBA" id="ARBA00022729"/>
    </source>
</evidence>
<dbReference type="InterPro" id="IPR050490">
    <property type="entry name" value="Bact_solute-bd_prot1"/>
</dbReference>
<dbReference type="EMBL" id="JBHSNC010000036">
    <property type="protein sequence ID" value="MFC5530081.1"/>
    <property type="molecule type" value="Genomic_DNA"/>
</dbReference>
<evidence type="ECO:0000256" key="3">
    <source>
        <dbReference type="ARBA" id="ARBA00022448"/>
    </source>
</evidence>
<dbReference type="Pfam" id="PF01547">
    <property type="entry name" value="SBP_bac_1"/>
    <property type="match status" value="1"/>
</dbReference>
<dbReference type="SUPFAM" id="SSF53850">
    <property type="entry name" value="Periplasmic binding protein-like II"/>
    <property type="match status" value="1"/>
</dbReference>
<keyword evidence="3" id="KW-0813">Transport</keyword>
<organism evidence="6 7">
    <name type="scientific">Cohnella yongneupensis</name>
    <dbReference type="NCBI Taxonomy" id="425006"/>
    <lineage>
        <taxon>Bacteria</taxon>
        <taxon>Bacillati</taxon>
        <taxon>Bacillota</taxon>
        <taxon>Bacilli</taxon>
        <taxon>Bacillales</taxon>
        <taxon>Paenibacillaceae</taxon>
        <taxon>Cohnella</taxon>
    </lineage>
</organism>
<dbReference type="PROSITE" id="PS51257">
    <property type="entry name" value="PROKAR_LIPOPROTEIN"/>
    <property type="match status" value="1"/>
</dbReference>
<evidence type="ECO:0000313" key="6">
    <source>
        <dbReference type="EMBL" id="MFC5530081.1"/>
    </source>
</evidence>
<comment type="caution">
    <text evidence="6">The sequence shown here is derived from an EMBL/GenBank/DDBJ whole genome shotgun (WGS) entry which is preliminary data.</text>
</comment>
<sequence>MKLRKVRLGLTVGMLATILLMSACNDIEPPPMKTEKAEIHFQAFILEDRQFKEAIEHFEEIHPEIKVIIDPVSNASSDELIDQMKGEHSPDIVAFSQLFFPAQFMDAVNQGLVLDLQPYMDSDEIALPQSATLHMRLKGGANLYAIPYAAYPSAIYYNKQLFDIAQLSYPGGDWTWELFDQLSRNLEQSSPNTIGSGLRLRYGVGQLNWLMSGSGKHIIADDGSTFVGFLDSAEAVQAIQWMNGYGERSRAAKVDPNDQRLTLANGSLGMKVDWIGAELGEWMKKIEVGIAPMPHLEGRGRGNPSYYNYYGISSKSKSPSAAWELLKYLYLSDNQDAVNAAIEGNYVPTYEPLRDALRKQADETMRISIDEAAYIDIASIEGSYALMRVWDPGFDGQFSGLRTVPDAELQGRLHQLALKLDERLHKLSP</sequence>
<evidence type="ECO:0000256" key="1">
    <source>
        <dbReference type="ARBA" id="ARBA00004196"/>
    </source>
</evidence>
<evidence type="ECO:0000256" key="5">
    <source>
        <dbReference type="SAM" id="SignalP"/>
    </source>
</evidence>
<accession>A0ABW0QZY2</accession>
<comment type="subcellular location">
    <subcellularLocation>
        <location evidence="1">Cell envelope</location>
    </subcellularLocation>
</comment>
<reference evidence="7" key="1">
    <citation type="journal article" date="2019" name="Int. J. Syst. Evol. Microbiol.">
        <title>The Global Catalogue of Microorganisms (GCM) 10K type strain sequencing project: providing services to taxonomists for standard genome sequencing and annotation.</title>
        <authorList>
            <consortium name="The Broad Institute Genomics Platform"/>
            <consortium name="The Broad Institute Genome Sequencing Center for Infectious Disease"/>
            <person name="Wu L."/>
            <person name="Ma J."/>
        </authorList>
    </citation>
    <scope>NUCLEOTIDE SEQUENCE [LARGE SCALE GENOMIC DNA]</scope>
    <source>
        <strain evidence="7">CGMCC 1.18578</strain>
    </source>
</reference>
<keyword evidence="4 5" id="KW-0732">Signal</keyword>
<dbReference type="PANTHER" id="PTHR43649:SF31">
    <property type="entry name" value="SN-GLYCEROL-3-PHOSPHATE-BINDING PERIPLASMIC PROTEIN UGPB"/>
    <property type="match status" value="1"/>
</dbReference>
<name>A0ABW0QZY2_9BACL</name>
<evidence type="ECO:0000313" key="7">
    <source>
        <dbReference type="Proteomes" id="UP001596108"/>
    </source>
</evidence>
<protein>
    <submittedName>
        <fullName evidence="6">ABC transporter substrate-binding protein</fullName>
    </submittedName>
</protein>
<keyword evidence="7" id="KW-1185">Reference proteome</keyword>
<dbReference type="Proteomes" id="UP001596108">
    <property type="component" value="Unassembled WGS sequence"/>
</dbReference>
<dbReference type="InterPro" id="IPR006059">
    <property type="entry name" value="SBP"/>
</dbReference>
<proteinExistence type="inferred from homology"/>
<feature type="chain" id="PRO_5045181371" evidence="5">
    <location>
        <begin position="24"/>
        <end position="429"/>
    </location>
</feature>
<comment type="similarity">
    <text evidence="2">Belongs to the bacterial solute-binding protein 1 family.</text>
</comment>
<dbReference type="RefSeq" id="WP_378112018.1">
    <property type="nucleotide sequence ID" value="NZ_JBHSNC010000036.1"/>
</dbReference>
<dbReference type="PANTHER" id="PTHR43649">
    <property type="entry name" value="ARABINOSE-BINDING PROTEIN-RELATED"/>
    <property type="match status" value="1"/>
</dbReference>
<feature type="signal peptide" evidence="5">
    <location>
        <begin position="1"/>
        <end position="23"/>
    </location>
</feature>
<evidence type="ECO:0000256" key="2">
    <source>
        <dbReference type="ARBA" id="ARBA00008520"/>
    </source>
</evidence>